<dbReference type="PROSITE" id="PS51257">
    <property type="entry name" value="PROKAR_LIPOPROTEIN"/>
    <property type="match status" value="1"/>
</dbReference>
<evidence type="ECO:0008006" key="5">
    <source>
        <dbReference type="Google" id="ProtNLM"/>
    </source>
</evidence>
<comment type="caution">
    <text evidence="3">The sequence shown here is derived from an EMBL/GenBank/DDBJ whole genome shotgun (WGS) entry which is preliminary data.</text>
</comment>
<name>A0A4R4Q6I4_9ACTN</name>
<protein>
    <recommendedName>
        <fullName evidence="5">Nuclear transport factor 2 family protein</fullName>
    </recommendedName>
</protein>
<keyword evidence="2" id="KW-0732">Signal</keyword>
<feature type="signal peptide" evidence="2">
    <location>
        <begin position="1"/>
        <end position="21"/>
    </location>
</feature>
<keyword evidence="4" id="KW-1185">Reference proteome</keyword>
<proteinExistence type="predicted"/>
<evidence type="ECO:0000313" key="4">
    <source>
        <dbReference type="Proteomes" id="UP000295075"/>
    </source>
</evidence>
<dbReference type="OrthoDB" id="3834505at2"/>
<dbReference type="AlphaFoldDB" id="A0A4R4Q6I4"/>
<reference evidence="3 4" key="1">
    <citation type="submission" date="2019-03" db="EMBL/GenBank/DDBJ databases">
        <title>Draft genome sequences of novel Actinobacteria.</title>
        <authorList>
            <person name="Sahin N."/>
            <person name="Ay H."/>
            <person name="Saygin H."/>
        </authorList>
    </citation>
    <scope>NUCLEOTIDE SEQUENCE [LARGE SCALE GENOMIC DNA]</scope>
    <source>
        <strain evidence="3 4">JCM 30547</strain>
    </source>
</reference>
<dbReference type="RefSeq" id="WP_132406263.1">
    <property type="nucleotide sequence ID" value="NZ_SMKA01000044.1"/>
</dbReference>
<evidence type="ECO:0000256" key="2">
    <source>
        <dbReference type="SAM" id="SignalP"/>
    </source>
</evidence>
<gene>
    <name evidence="3" type="ORF">E1261_13070</name>
</gene>
<dbReference type="EMBL" id="SMKA01000044">
    <property type="protein sequence ID" value="TDC30522.1"/>
    <property type="molecule type" value="Genomic_DNA"/>
</dbReference>
<accession>A0A4R4Q6I4</accession>
<evidence type="ECO:0000313" key="3">
    <source>
        <dbReference type="EMBL" id="TDC30522.1"/>
    </source>
</evidence>
<evidence type="ECO:0000256" key="1">
    <source>
        <dbReference type="SAM" id="MobiDB-lite"/>
    </source>
</evidence>
<feature type="chain" id="PRO_5039487707" description="Nuclear transport factor 2 family protein" evidence="2">
    <location>
        <begin position="22"/>
        <end position="189"/>
    </location>
</feature>
<organism evidence="3 4">
    <name type="scientific">Kribbella albertanoniae</name>
    <dbReference type="NCBI Taxonomy" id="1266829"/>
    <lineage>
        <taxon>Bacteria</taxon>
        <taxon>Bacillati</taxon>
        <taxon>Actinomycetota</taxon>
        <taxon>Actinomycetes</taxon>
        <taxon>Propionibacteriales</taxon>
        <taxon>Kribbellaceae</taxon>
        <taxon>Kribbella</taxon>
    </lineage>
</organism>
<feature type="region of interest" description="Disordered" evidence="1">
    <location>
        <begin position="27"/>
        <end position="51"/>
    </location>
</feature>
<dbReference type="Proteomes" id="UP000295075">
    <property type="component" value="Unassembled WGS sequence"/>
</dbReference>
<sequence length="189" mass="20039">MNRFGATVTAGALLLSLAACGSDTKPAAATASTPAVPTSTPTPTPTKADPTATAKTQVLAAYAAFIVALDKGYREGGVTYPYEKYMTEGGLETVKNQMNLFKGIHRAKVTGNMRLIESRISDLSLSAKPQISTVTACVDDQYTAVSRKTGKNIAEPGGKLTRIDKLKLIKGKWMVFDTRAEPASYGCTK</sequence>